<feature type="transmembrane region" description="Helical" evidence="8">
    <location>
        <begin position="62"/>
        <end position="81"/>
    </location>
</feature>
<evidence type="ECO:0000256" key="3">
    <source>
        <dbReference type="ARBA" id="ARBA00022475"/>
    </source>
</evidence>
<evidence type="ECO:0000256" key="2">
    <source>
        <dbReference type="ARBA" id="ARBA00007776"/>
    </source>
</evidence>
<evidence type="ECO:0000256" key="6">
    <source>
        <dbReference type="ARBA" id="ARBA00022989"/>
    </source>
</evidence>
<accession>A0A1L3GD09</accession>
<feature type="transmembrane region" description="Helical" evidence="8">
    <location>
        <begin position="130"/>
        <end position="153"/>
    </location>
</feature>
<name>A0A1L3GD09_SYNAC</name>
<reference evidence="9 10" key="1">
    <citation type="journal article" date="2017" name="Genome Announc.">
        <title>Complete Genome Sequences of Two Acetylene-Fermenting Pelobacter acetylenicus Strains.</title>
        <authorList>
            <person name="Sutton J.M."/>
            <person name="Baesman S.M."/>
            <person name="Fierst J.L."/>
            <person name="Poret-Peterson A.T."/>
            <person name="Oremland R.S."/>
            <person name="Dunlap D.S."/>
            <person name="Akob D.M."/>
        </authorList>
    </citation>
    <scope>NUCLEOTIDE SEQUENCE [LARGE SCALE GENOMIC DNA]</scope>
    <source>
        <strain evidence="9 10">DSM 3247</strain>
    </source>
</reference>
<keyword evidence="4 8" id="KW-0812">Transmembrane</keyword>
<protein>
    <submittedName>
        <fullName evidence="9">Rod shape-determining protein MreD</fullName>
    </submittedName>
</protein>
<evidence type="ECO:0000313" key="10">
    <source>
        <dbReference type="Proteomes" id="UP000182264"/>
    </source>
</evidence>
<keyword evidence="3" id="KW-1003">Cell membrane</keyword>
<dbReference type="STRING" id="29542.A6070_10055"/>
<dbReference type="AlphaFoldDB" id="A0A1L3GD09"/>
<dbReference type="KEGG" id="pace:A6070_10055"/>
<dbReference type="GO" id="GO:0008360">
    <property type="term" value="P:regulation of cell shape"/>
    <property type="evidence" value="ECO:0007669"/>
    <property type="project" value="UniProtKB-KW"/>
</dbReference>
<keyword evidence="7 8" id="KW-0472">Membrane</keyword>
<evidence type="ECO:0000256" key="1">
    <source>
        <dbReference type="ARBA" id="ARBA00004651"/>
    </source>
</evidence>
<dbReference type="GO" id="GO:0005886">
    <property type="term" value="C:plasma membrane"/>
    <property type="evidence" value="ECO:0007669"/>
    <property type="project" value="UniProtKB-SubCell"/>
</dbReference>
<gene>
    <name evidence="9" type="ORF">A7E75_01440</name>
</gene>
<dbReference type="RefSeq" id="WP_072285645.1">
    <property type="nucleotide sequence ID" value="NZ_CP015455.1"/>
</dbReference>
<organism evidence="9 10">
    <name type="scientific">Syntrophotalea acetylenica</name>
    <name type="common">Pelobacter acetylenicus</name>
    <dbReference type="NCBI Taxonomy" id="29542"/>
    <lineage>
        <taxon>Bacteria</taxon>
        <taxon>Pseudomonadati</taxon>
        <taxon>Thermodesulfobacteriota</taxon>
        <taxon>Desulfuromonadia</taxon>
        <taxon>Desulfuromonadales</taxon>
        <taxon>Syntrophotaleaceae</taxon>
        <taxon>Syntrophotalea</taxon>
    </lineage>
</organism>
<feature type="transmembrane region" description="Helical" evidence="8">
    <location>
        <begin position="93"/>
        <end position="118"/>
    </location>
</feature>
<evidence type="ECO:0000313" key="9">
    <source>
        <dbReference type="EMBL" id="APG23832.1"/>
    </source>
</evidence>
<keyword evidence="10" id="KW-1185">Reference proteome</keyword>
<dbReference type="InterPro" id="IPR007227">
    <property type="entry name" value="Cell_shape_determining_MreD"/>
</dbReference>
<dbReference type="Proteomes" id="UP000182264">
    <property type="component" value="Chromosome"/>
</dbReference>
<keyword evidence="6 8" id="KW-1133">Transmembrane helix</keyword>
<dbReference type="NCBIfam" id="TIGR03426">
    <property type="entry name" value="shape_MreD"/>
    <property type="match status" value="1"/>
</dbReference>
<dbReference type="OrthoDB" id="5396846at2"/>
<sequence length="162" mass="17596">MKTLLAYLALGLLLAVAETLLPSALATKPHLLLLLVMMLGVQQKIAVGGPAAWLLGCLQDSLSGTCLGLHGLVYLILYLSLRSVAGLLNRESPVLMLFLVISGTLLQALIMIFTLGFLAEHGTYWRQILAGLPAQVLVNLLAALFFLQASFLLHRARRRRPL</sequence>
<keyword evidence="5" id="KW-0133">Cell shape</keyword>
<dbReference type="EMBL" id="CP015518">
    <property type="protein sequence ID" value="APG23832.1"/>
    <property type="molecule type" value="Genomic_DNA"/>
</dbReference>
<comment type="subcellular location">
    <subcellularLocation>
        <location evidence="1">Cell membrane</location>
        <topology evidence="1">Multi-pass membrane protein</topology>
    </subcellularLocation>
</comment>
<proteinExistence type="inferred from homology"/>
<evidence type="ECO:0000256" key="8">
    <source>
        <dbReference type="SAM" id="Phobius"/>
    </source>
</evidence>
<comment type="similarity">
    <text evidence="2">Belongs to the MreD family.</text>
</comment>
<evidence type="ECO:0000256" key="5">
    <source>
        <dbReference type="ARBA" id="ARBA00022960"/>
    </source>
</evidence>
<dbReference type="Pfam" id="PF04093">
    <property type="entry name" value="MreD"/>
    <property type="match status" value="1"/>
</dbReference>
<evidence type="ECO:0000256" key="4">
    <source>
        <dbReference type="ARBA" id="ARBA00022692"/>
    </source>
</evidence>
<evidence type="ECO:0000256" key="7">
    <source>
        <dbReference type="ARBA" id="ARBA00023136"/>
    </source>
</evidence>